<dbReference type="CDD" id="cd02440">
    <property type="entry name" value="AdoMet_MTases"/>
    <property type="match status" value="1"/>
</dbReference>
<dbReference type="SUPFAM" id="SSF53335">
    <property type="entry name" value="S-adenosyl-L-methionine-dependent methyltransferases"/>
    <property type="match status" value="1"/>
</dbReference>
<dbReference type="GO" id="GO:0035657">
    <property type="term" value="C:eRF1 methyltransferase complex"/>
    <property type="evidence" value="ECO:0007669"/>
    <property type="project" value="TreeGrafter"/>
</dbReference>
<dbReference type="Gene3D" id="3.40.50.150">
    <property type="entry name" value="Vaccinia Virus protein VP39"/>
    <property type="match status" value="1"/>
</dbReference>
<evidence type="ECO:0000259" key="4">
    <source>
        <dbReference type="Pfam" id="PF13847"/>
    </source>
</evidence>
<evidence type="ECO:0000256" key="3">
    <source>
        <dbReference type="ARBA" id="ARBA00022691"/>
    </source>
</evidence>
<dbReference type="InterPro" id="IPR052190">
    <property type="entry name" value="Euk-Arch_PrmC-MTase"/>
</dbReference>
<dbReference type="GO" id="GO:0008276">
    <property type="term" value="F:protein methyltransferase activity"/>
    <property type="evidence" value="ECO:0007669"/>
    <property type="project" value="TreeGrafter"/>
</dbReference>
<evidence type="ECO:0000313" key="5">
    <source>
        <dbReference type="EMBL" id="KKM97783.1"/>
    </source>
</evidence>
<accession>A0A0F9LWQ0</accession>
<dbReference type="InterPro" id="IPR025714">
    <property type="entry name" value="Methyltranfer_dom"/>
</dbReference>
<comment type="caution">
    <text evidence="5">The sequence shown here is derived from an EMBL/GenBank/DDBJ whole genome shotgun (WGS) entry which is preliminary data.</text>
</comment>
<reference evidence="5" key="1">
    <citation type="journal article" date="2015" name="Nature">
        <title>Complex archaea that bridge the gap between prokaryotes and eukaryotes.</title>
        <authorList>
            <person name="Spang A."/>
            <person name="Saw J.H."/>
            <person name="Jorgensen S.L."/>
            <person name="Zaremba-Niedzwiedzka K."/>
            <person name="Martijn J."/>
            <person name="Lind A.E."/>
            <person name="van Eijk R."/>
            <person name="Schleper C."/>
            <person name="Guy L."/>
            <person name="Ettema T.J."/>
        </authorList>
    </citation>
    <scope>NUCLEOTIDE SEQUENCE</scope>
</reference>
<sequence>MILIDSLPDPLIECDFENVYYPSEDSFLFLDHFRKSIKPTNFDGIDLQEVDAVLDMGTGTGIIAIFFQMLKSINKRFNPRIYASDILKESILCAKKNETRNNFTSQITFYQSDLFTNFPSNLKTSFNIITFNPPYLPSSEFIKHRKKIDYSWNGGLFGFELLLRFLKEAKLYLNLKKEHYIYYVSSSKTDLDILNKEIMKLGYRNEMLRKTHFFFEDICLHRLRRLRD</sequence>
<dbReference type="GO" id="GO:0032259">
    <property type="term" value="P:methylation"/>
    <property type="evidence" value="ECO:0007669"/>
    <property type="project" value="UniProtKB-KW"/>
</dbReference>
<organism evidence="5">
    <name type="scientific">marine sediment metagenome</name>
    <dbReference type="NCBI Taxonomy" id="412755"/>
    <lineage>
        <taxon>unclassified sequences</taxon>
        <taxon>metagenomes</taxon>
        <taxon>ecological metagenomes</taxon>
    </lineage>
</organism>
<protein>
    <recommendedName>
        <fullName evidence="4">Methyltransferase domain-containing protein</fullName>
    </recommendedName>
</protein>
<name>A0A0F9LWQ0_9ZZZZ</name>
<evidence type="ECO:0000256" key="2">
    <source>
        <dbReference type="ARBA" id="ARBA00022679"/>
    </source>
</evidence>
<dbReference type="PANTHER" id="PTHR45875">
    <property type="entry name" value="METHYLTRANSFERASE N6AMT1"/>
    <property type="match status" value="1"/>
</dbReference>
<proteinExistence type="predicted"/>
<feature type="domain" description="Methyltransferase" evidence="4">
    <location>
        <begin position="52"/>
        <end position="132"/>
    </location>
</feature>
<dbReference type="AlphaFoldDB" id="A0A0F9LWQ0"/>
<keyword evidence="3" id="KW-0949">S-adenosyl-L-methionine</keyword>
<dbReference type="PANTHER" id="PTHR45875:SF1">
    <property type="entry name" value="METHYLTRANSFERASE N6AMT1"/>
    <property type="match status" value="1"/>
</dbReference>
<gene>
    <name evidence="5" type="ORF">LCGC14_1164490</name>
</gene>
<dbReference type="Pfam" id="PF13847">
    <property type="entry name" value="Methyltransf_31"/>
    <property type="match status" value="1"/>
</dbReference>
<dbReference type="GO" id="GO:0008757">
    <property type="term" value="F:S-adenosylmethionine-dependent methyltransferase activity"/>
    <property type="evidence" value="ECO:0007669"/>
    <property type="project" value="TreeGrafter"/>
</dbReference>
<evidence type="ECO:0000256" key="1">
    <source>
        <dbReference type="ARBA" id="ARBA00022603"/>
    </source>
</evidence>
<dbReference type="InterPro" id="IPR029063">
    <property type="entry name" value="SAM-dependent_MTases_sf"/>
</dbReference>
<dbReference type="EMBL" id="LAZR01005708">
    <property type="protein sequence ID" value="KKM97783.1"/>
    <property type="molecule type" value="Genomic_DNA"/>
</dbReference>
<keyword evidence="1" id="KW-0489">Methyltransferase</keyword>
<keyword evidence="2" id="KW-0808">Transferase</keyword>